<reference evidence="1" key="2">
    <citation type="submission" date="2015-07" db="EMBL/GenBank/DDBJ databases">
        <authorList>
            <person name="Noorani M."/>
        </authorList>
    </citation>
    <scope>NUCLEOTIDE SEQUENCE</scope>
    <source>
        <strain evidence="1">Yugu1</strain>
    </source>
</reference>
<proteinExistence type="predicted"/>
<dbReference type="EMBL" id="CM003528">
    <property type="protein sequence ID" value="RCV09038.1"/>
    <property type="molecule type" value="Genomic_DNA"/>
</dbReference>
<accession>A0A368PUB8</accession>
<gene>
    <name evidence="1" type="ORF">SETIT_1G375100v2</name>
</gene>
<organism evidence="1">
    <name type="scientific">Setaria italica</name>
    <name type="common">Foxtail millet</name>
    <name type="synonym">Panicum italicum</name>
    <dbReference type="NCBI Taxonomy" id="4555"/>
    <lineage>
        <taxon>Eukaryota</taxon>
        <taxon>Viridiplantae</taxon>
        <taxon>Streptophyta</taxon>
        <taxon>Embryophyta</taxon>
        <taxon>Tracheophyta</taxon>
        <taxon>Spermatophyta</taxon>
        <taxon>Magnoliopsida</taxon>
        <taxon>Liliopsida</taxon>
        <taxon>Poales</taxon>
        <taxon>Poaceae</taxon>
        <taxon>PACMAD clade</taxon>
        <taxon>Panicoideae</taxon>
        <taxon>Panicodae</taxon>
        <taxon>Paniceae</taxon>
        <taxon>Cenchrinae</taxon>
        <taxon>Setaria</taxon>
    </lineage>
</organism>
<sequence length="194" mass="21698">MAMAMAGAAFLRSVAAKTAARAPPRLPSALEERLQHHGLLLPTSSNRLWLSRFYTSTGSTGPTNRRGPQTHNKGFLNDEEWDRVKVAFIEAAPGAAVLSVIVGYGLMRTLWRHPAPDHSREADTDAISVKRPARMVEMQQENERLRDMDAISMERSAKIVEMQEENERLRAALLDCKRSLIETYAAITRASRTK</sequence>
<dbReference type="OrthoDB" id="692179at2759"/>
<reference evidence="1" key="1">
    <citation type="journal article" date="2012" name="Nat. Biotechnol.">
        <title>Reference genome sequence of the model plant Setaria.</title>
        <authorList>
            <person name="Bennetzen J.L."/>
            <person name="Schmutz J."/>
            <person name="Wang H."/>
            <person name="Percifield R."/>
            <person name="Hawkins J."/>
            <person name="Pontaroli A.C."/>
            <person name="Estep M."/>
            <person name="Feng L."/>
            <person name="Vaughn J.N."/>
            <person name="Grimwood J."/>
            <person name="Jenkins J."/>
            <person name="Barry K."/>
            <person name="Lindquist E."/>
            <person name="Hellsten U."/>
            <person name="Deshpande S."/>
            <person name="Wang X."/>
            <person name="Wu X."/>
            <person name="Mitros T."/>
            <person name="Triplett J."/>
            <person name="Yang X."/>
            <person name="Ye C.Y."/>
            <person name="Mauro-Herrera M."/>
            <person name="Wang L."/>
            <person name="Li P."/>
            <person name="Sharma M."/>
            <person name="Sharma R."/>
            <person name="Ronald P.C."/>
            <person name="Panaud O."/>
            <person name="Kellogg E.A."/>
            <person name="Brutnell T.P."/>
            <person name="Doust A.N."/>
            <person name="Tuskan G.A."/>
            <person name="Rokhsar D."/>
            <person name="Devos K.M."/>
        </authorList>
    </citation>
    <scope>NUCLEOTIDE SEQUENCE [LARGE SCALE GENOMIC DNA]</scope>
    <source>
        <strain evidence="1">Yugu1</strain>
    </source>
</reference>
<protein>
    <submittedName>
        <fullName evidence="1">Uncharacterized protein</fullName>
    </submittedName>
</protein>
<dbReference type="AlphaFoldDB" id="A0A368PUB8"/>
<name>A0A368PUB8_SETIT</name>
<evidence type="ECO:0000313" key="1">
    <source>
        <dbReference type="EMBL" id="RCV09038.1"/>
    </source>
</evidence>